<evidence type="ECO:0000256" key="1">
    <source>
        <dbReference type="SAM" id="MobiDB-lite"/>
    </source>
</evidence>
<dbReference type="RefSeq" id="WP_084049269.1">
    <property type="nucleotide sequence ID" value="NZ_FWWU01000009.1"/>
</dbReference>
<name>A0A1W1VIL8_9DEIO</name>
<gene>
    <name evidence="3" type="ORF">SAMN00790413_01894</name>
</gene>
<reference evidence="3 4" key="1">
    <citation type="submission" date="2017-04" db="EMBL/GenBank/DDBJ databases">
        <authorList>
            <person name="Afonso C.L."/>
            <person name="Miller P.J."/>
            <person name="Scott M.A."/>
            <person name="Spackman E."/>
            <person name="Goraichik I."/>
            <person name="Dimitrov K.M."/>
            <person name="Suarez D.L."/>
            <person name="Swayne D.E."/>
        </authorList>
    </citation>
    <scope>NUCLEOTIDE SEQUENCE [LARGE SCALE GENOMIC DNA]</scope>
    <source>
        <strain evidence="3 4">KR-140</strain>
    </source>
</reference>
<feature type="region of interest" description="Disordered" evidence="1">
    <location>
        <begin position="87"/>
        <end position="116"/>
    </location>
</feature>
<keyword evidence="2" id="KW-1133">Transmembrane helix</keyword>
<accession>A0A1W1VIL8</accession>
<dbReference type="Proteomes" id="UP000192582">
    <property type="component" value="Unassembled WGS sequence"/>
</dbReference>
<sequence length="116" mass="12420">MSRRPPEKPLQRLQRVLVPGTTGGLYTLVPGATGFYVILFMHAHSYFTGKPPPNEAITSFILTACVSMLGVHQIRGISADRANAANGMAPVPVDPSDAPTQTIPQTGSLPDLRPRD</sequence>
<organism evidence="3 4">
    <name type="scientific">Deinococcus hopiensis KR-140</name>
    <dbReference type="NCBI Taxonomy" id="695939"/>
    <lineage>
        <taxon>Bacteria</taxon>
        <taxon>Thermotogati</taxon>
        <taxon>Deinococcota</taxon>
        <taxon>Deinococci</taxon>
        <taxon>Deinococcales</taxon>
        <taxon>Deinococcaceae</taxon>
        <taxon>Deinococcus</taxon>
    </lineage>
</organism>
<proteinExistence type="predicted"/>
<keyword evidence="4" id="KW-1185">Reference proteome</keyword>
<evidence type="ECO:0000313" key="4">
    <source>
        <dbReference type="Proteomes" id="UP000192582"/>
    </source>
</evidence>
<dbReference type="OrthoDB" id="77868at2"/>
<evidence type="ECO:0000313" key="3">
    <source>
        <dbReference type="EMBL" id="SMB93217.1"/>
    </source>
</evidence>
<feature type="transmembrane region" description="Helical" evidence="2">
    <location>
        <begin position="21"/>
        <end position="44"/>
    </location>
</feature>
<dbReference type="EMBL" id="FWWU01000009">
    <property type="protein sequence ID" value="SMB93217.1"/>
    <property type="molecule type" value="Genomic_DNA"/>
</dbReference>
<evidence type="ECO:0000256" key="2">
    <source>
        <dbReference type="SAM" id="Phobius"/>
    </source>
</evidence>
<feature type="transmembrane region" description="Helical" evidence="2">
    <location>
        <begin position="56"/>
        <end position="74"/>
    </location>
</feature>
<protein>
    <submittedName>
        <fullName evidence="3">Uncharacterized protein</fullName>
    </submittedName>
</protein>
<keyword evidence="2" id="KW-0472">Membrane</keyword>
<dbReference type="AlphaFoldDB" id="A0A1W1VIL8"/>
<dbReference type="STRING" id="695939.SAMN00790413_01894"/>
<feature type="compositionally biased region" description="Polar residues" evidence="1">
    <location>
        <begin position="98"/>
        <end position="108"/>
    </location>
</feature>
<keyword evidence="2" id="KW-0812">Transmembrane</keyword>